<dbReference type="InterPro" id="IPR007168">
    <property type="entry name" value="Phageshock_PspC_N"/>
</dbReference>
<dbReference type="PANTHER" id="PTHR33885:SF3">
    <property type="entry name" value="PHAGE SHOCK PROTEIN C"/>
    <property type="match status" value="1"/>
</dbReference>
<dbReference type="AlphaFoldDB" id="A0A5C7F2G1"/>
<dbReference type="RefSeq" id="WP_147804360.1">
    <property type="nucleotide sequence ID" value="NZ_CP144914.1"/>
</dbReference>
<dbReference type="PANTHER" id="PTHR33885">
    <property type="entry name" value="PHAGE SHOCK PROTEIN C"/>
    <property type="match status" value="1"/>
</dbReference>
<dbReference type="InterPro" id="IPR052027">
    <property type="entry name" value="PspC"/>
</dbReference>
<evidence type="ECO:0000256" key="4">
    <source>
        <dbReference type="ARBA" id="ARBA00022989"/>
    </source>
</evidence>
<evidence type="ECO:0000256" key="6">
    <source>
        <dbReference type="SAM" id="Phobius"/>
    </source>
</evidence>
<evidence type="ECO:0000256" key="5">
    <source>
        <dbReference type="ARBA" id="ARBA00023136"/>
    </source>
</evidence>
<name>A0A5C7F2G1_9BACI</name>
<sequence length="66" mass="7211">MKRLTRTTEDRKLAGVCGGLGEYFNIDPTLVRIIAAILFIPFSALVAILYIAAIFLVPNDTEADQA</sequence>
<dbReference type="KEGG" id="ahal:FTX54_014055"/>
<evidence type="ECO:0000256" key="3">
    <source>
        <dbReference type="ARBA" id="ARBA00022692"/>
    </source>
</evidence>
<dbReference type="Proteomes" id="UP000321816">
    <property type="component" value="Chromosome"/>
</dbReference>
<evidence type="ECO:0000259" key="7">
    <source>
        <dbReference type="Pfam" id="PF04024"/>
    </source>
</evidence>
<organism evidence="8 9">
    <name type="scientific">Alkalicoccus halolimnae</name>
    <dbReference type="NCBI Taxonomy" id="1667239"/>
    <lineage>
        <taxon>Bacteria</taxon>
        <taxon>Bacillati</taxon>
        <taxon>Bacillota</taxon>
        <taxon>Bacilli</taxon>
        <taxon>Bacillales</taxon>
        <taxon>Bacillaceae</taxon>
        <taxon>Alkalicoccus</taxon>
    </lineage>
</organism>
<feature type="transmembrane region" description="Helical" evidence="6">
    <location>
        <begin position="33"/>
        <end position="57"/>
    </location>
</feature>
<evidence type="ECO:0000256" key="1">
    <source>
        <dbReference type="ARBA" id="ARBA00004162"/>
    </source>
</evidence>
<dbReference type="Pfam" id="PF04024">
    <property type="entry name" value="PspC"/>
    <property type="match status" value="1"/>
</dbReference>
<feature type="domain" description="Phage shock protein PspC N-terminal" evidence="7">
    <location>
        <begin position="2"/>
        <end position="59"/>
    </location>
</feature>
<dbReference type="OrthoDB" id="9815286at2"/>
<keyword evidence="4 6" id="KW-1133">Transmembrane helix</keyword>
<dbReference type="GO" id="GO:0005886">
    <property type="term" value="C:plasma membrane"/>
    <property type="evidence" value="ECO:0007669"/>
    <property type="project" value="UniProtKB-SubCell"/>
</dbReference>
<evidence type="ECO:0000313" key="9">
    <source>
        <dbReference type="Proteomes" id="UP000321816"/>
    </source>
</evidence>
<accession>A0A5C7F2G1</accession>
<keyword evidence="9" id="KW-1185">Reference proteome</keyword>
<protein>
    <submittedName>
        <fullName evidence="8">PspC domain-containing protein</fullName>
    </submittedName>
</protein>
<proteinExistence type="predicted"/>
<keyword evidence="2" id="KW-1003">Cell membrane</keyword>
<evidence type="ECO:0000313" key="8">
    <source>
        <dbReference type="EMBL" id="WWD79506.1"/>
    </source>
</evidence>
<keyword evidence="5 6" id="KW-0472">Membrane</keyword>
<comment type="subcellular location">
    <subcellularLocation>
        <location evidence="1">Cell membrane</location>
        <topology evidence="1">Single-pass membrane protein</topology>
    </subcellularLocation>
</comment>
<dbReference type="EMBL" id="CP144914">
    <property type="protein sequence ID" value="WWD79506.1"/>
    <property type="molecule type" value="Genomic_DNA"/>
</dbReference>
<evidence type="ECO:0000256" key="2">
    <source>
        <dbReference type="ARBA" id="ARBA00022475"/>
    </source>
</evidence>
<reference evidence="8 9" key="1">
    <citation type="submission" date="2024-01" db="EMBL/GenBank/DDBJ databases">
        <title>Complete Genome Sequence of Alkalicoccus halolimnae BZ-SZ-XJ29T, a Moderately Halophilic Bacterium Isolated from a Salt Lake.</title>
        <authorList>
            <person name="Zhao B."/>
        </authorList>
    </citation>
    <scope>NUCLEOTIDE SEQUENCE [LARGE SCALE GENOMIC DNA]</scope>
    <source>
        <strain evidence="8 9">BZ-SZ-XJ29</strain>
    </source>
</reference>
<gene>
    <name evidence="8" type="ORF">FTX54_014055</name>
</gene>
<keyword evidence="3 6" id="KW-0812">Transmembrane</keyword>